<reference evidence="1 2" key="1">
    <citation type="submission" date="2015-06" db="EMBL/GenBank/DDBJ databases">
        <title>Genome sequence of Pseudoalteromonas peptidolytica.</title>
        <authorList>
            <person name="Xie B.-B."/>
            <person name="Rong J.-C."/>
            <person name="Qin Q.-L."/>
            <person name="Zhang Y.-Z."/>
        </authorList>
    </citation>
    <scope>NUCLEOTIDE SEQUENCE [LARGE SCALE GENOMIC DNA]</scope>
    <source>
        <strain evidence="1 2">F12-50-A1</strain>
    </source>
</reference>
<dbReference type="AlphaFoldDB" id="A0A8I0MZ63"/>
<keyword evidence="2" id="KW-1185">Reference proteome</keyword>
<accession>A0A8I0MZ63</accession>
<dbReference type="EMBL" id="AQHF01000028">
    <property type="protein sequence ID" value="MBE0347921.1"/>
    <property type="molecule type" value="Genomic_DNA"/>
</dbReference>
<comment type="caution">
    <text evidence="1">The sequence shown here is derived from an EMBL/GenBank/DDBJ whole genome shotgun (WGS) entry which is preliminary data.</text>
</comment>
<proteinExistence type="predicted"/>
<evidence type="ECO:0000313" key="2">
    <source>
        <dbReference type="Proteomes" id="UP000660708"/>
    </source>
</evidence>
<dbReference type="RefSeq" id="WP_147388900.1">
    <property type="nucleotide sequence ID" value="NZ_AQHF01000028.1"/>
</dbReference>
<sequence length="294" mass="32803">MHVTLRYKGITLRDSWNGEEKPVSRYRQHWVKAKQHTTEFIGYPQEQLLFFGDANYSDLAVKTAHTARWSVLTNYTGELQEPVLVGSFQSPKVSYIFIHTTVNSDPLLFNTTSIKPEYVFFDSIANRDALLYNTAHIKPEYLCNLSQVQEAALLHGTHRIQPKVLISHAQVASEALLTSTGLPEQNKVAVAAVERRAIALQPLRFTTKGNLLLARFGFHTEYFNQANMESAPYITSRGMDTRSIFADGSVAGHMIQSLGMDARALSRLDEINAAATLISQGVDSRALAKGYQAI</sequence>
<organism evidence="1 2">
    <name type="scientific">Pseudoalteromonas peptidolytica F12-50-A1</name>
    <dbReference type="NCBI Taxonomy" id="1315280"/>
    <lineage>
        <taxon>Bacteria</taxon>
        <taxon>Pseudomonadati</taxon>
        <taxon>Pseudomonadota</taxon>
        <taxon>Gammaproteobacteria</taxon>
        <taxon>Alteromonadales</taxon>
        <taxon>Pseudoalteromonadaceae</taxon>
        <taxon>Pseudoalteromonas</taxon>
    </lineage>
</organism>
<protein>
    <submittedName>
        <fullName evidence="1">Uncharacterized protein</fullName>
    </submittedName>
</protein>
<dbReference type="Proteomes" id="UP000660708">
    <property type="component" value="Unassembled WGS sequence"/>
</dbReference>
<name>A0A8I0MZ63_9GAMM</name>
<evidence type="ECO:0000313" key="1">
    <source>
        <dbReference type="EMBL" id="MBE0347921.1"/>
    </source>
</evidence>
<gene>
    <name evidence="1" type="ORF">PPEP_a4302</name>
</gene>